<feature type="domain" description="Helicase C-terminal" evidence="4">
    <location>
        <begin position="322"/>
        <end position="471"/>
    </location>
</feature>
<evidence type="ECO:0000259" key="3">
    <source>
        <dbReference type="PROSITE" id="PS51192"/>
    </source>
</evidence>
<dbReference type="EMBL" id="BABT02000076">
    <property type="protein sequence ID" value="GAA96215.1"/>
    <property type="molecule type" value="Genomic_DNA"/>
</dbReference>
<name>G7E055_MIXOS</name>
<dbReference type="Pfam" id="PF04851">
    <property type="entry name" value="ResIII"/>
    <property type="match status" value="1"/>
</dbReference>
<dbReference type="SMART" id="SM00490">
    <property type="entry name" value="HELICc"/>
    <property type="match status" value="1"/>
</dbReference>
<dbReference type="eggNOG" id="ENOG502QT4U">
    <property type="taxonomic scope" value="Eukaryota"/>
</dbReference>
<gene>
    <name evidence="5" type="primary">Mo02879</name>
    <name evidence="5" type="ORF">E5Q_02879</name>
</gene>
<evidence type="ECO:0000313" key="5">
    <source>
        <dbReference type="EMBL" id="GAA96215.1"/>
    </source>
</evidence>
<evidence type="ECO:0008006" key="7">
    <source>
        <dbReference type="Google" id="ProtNLM"/>
    </source>
</evidence>
<dbReference type="Proteomes" id="UP000009131">
    <property type="component" value="Unassembled WGS sequence"/>
</dbReference>
<dbReference type="STRING" id="764103.G7E055"/>
<dbReference type="InterPro" id="IPR027417">
    <property type="entry name" value="P-loop_NTPase"/>
</dbReference>
<dbReference type="InterPro" id="IPR001650">
    <property type="entry name" value="Helicase_C-like"/>
</dbReference>
<dbReference type="GO" id="GO:0000403">
    <property type="term" value="F:Y-form DNA binding"/>
    <property type="evidence" value="ECO:0007669"/>
    <property type="project" value="TreeGrafter"/>
</dbReference>
<dbReference type="GO" id="GO:0032042">
    <property type="term" value="P:mitochondrial DNA metabolic process"/>
    <property type="evidence" value="ECO:0007669"/>
    <property type="project" value="TreeGrafter"/>
</dbReference>
<sequence>MRRFPLTLAAQHSCNITVAVNQTRRCQSSYVGISCFLERLIKQDRMTTLRLGQQTRRASNVAASPEQSSVRLRPYQKDCIDSCLAALRRGVTRIGVSSPTGSGKTTIFTQLIKQLPERTTQSKRVIVLVHSIELARQAARHITSAWPDLIVEIEQGAKHKASGQADVTVCMVQTLGRPGSERLLKYDPLDYKAIIVDEAHHAAAGSYRRILSHFNSRVVPEASPDVIEDSIATTVAADVPLIGFSATFSRHDGIGLGKVFDEIVYHKDFLEMMDEKYLSHVRFTTVKADFDFSKIKISKANGDFSSTSLASIVNTPTVNNLVVRAWLDRASTRKSTLVFAVNVAHVVALTNAFRAIGVEARYIFAGTPLGERQTLLSDFRAGVFPVLVNCAILTEGADVPNIDCVLLARPTRSRNIFSQMIGRGMRLSPGKRDCLILDVVGNCERGVICTPTLYGLDPDIQIEALDPAELANLQRIQAERQAELRQTASEPEITGVMEPKSIIYKDYDSAYDLSQDFSGTATYIGRMSRNAWTGLGENRYILDLLGEGHINVMPMKGTDGSDQSAPVFEASYTPTNRHSATAGRYLRPRVILTNATLLAAVQGCDTFVTRVRARGTAFGAMRLLANAPWRNAQASDAQKDWVHMRLRSADQAERIEGSSRRTPVYIGRQKLEVDSMTKGQAASIITRLKHGFKAKVEKVENRMDSANKKAVSRVKKAKEEEEKRQSKISRAAKLEAMRQAREIVSVGPLRNSV</sequence>
<dbReference type="InterPro" id="IPR006935">
    <property type="entry name" value="Helicase/UvrB_N"/>
</dbReference>
<dbReference type="InParanoid" id="G7E055"/>
<dbReference type="CDD" id="cd18032">
    <property type="entry name" value="DEXHc_RE_I_III_res"/>
    <property type="match status" value="1"/>
</dbReference>
<dbReference type="InterPro" id="IPR014001">
    <property type="entry name" value="Helicase_ATP-bd"/>
</dbReference>
<dbReference type="PANTHER" id="PTHR47396">
    <property type="entry name" value="TYPE I RESTRICTION ENZYME ECOKI R PROTEIN"/>
    <property type="match status" value="1"/>
</dbReference>
<keyword evidence="1" id="KW-0378">Hydrolase</keyword>
<keyword evidence="6" id="KW-1185">Reference proteome</keyword>
<evidence type="ECO:0000256" key="1">
    <source>
        <dbReference type="ARBA" id="ARBA00022806"/>
    </source>
</evidence>
<dbReference type="GO" id="GO:0070125">
    <property type="term" value="P:mitochondrial translational elongation"/>
    <property type="evidence" value="ECO:0007669"/>
    <property type="project" value="TreeGrafter"/>
</dbReference>
<dbReference type="GO" id="GO:0005524">
    <property type="term" value="F:ATP binding"/>
    <property type="evidence" value="ECO:0007669"/>
    <property type="project" value="InterPro"/>
</dbReference>
<accession>G7E055</accession>
<reference evidence="5 6" key="2">
    <citation type="journal article" date="2012" name="Open Biol.">
        <title>Characteristics of nucleosomes and linker DNA regions on the genome of the basidiomycete Mixia osmundae revealed by mono- and dinucleosome mapping.</title>
        <authorList>
            <person name="Nishida H."/>
            <person name="Kondo S."/>
            <person name="Matsumoto T."/>
            <person name="Suzuki Y."/>
            <person name="Yoshikawa H."/>
            <person name="Taylor T.D."/>
            <person name="Sugiyama J."/>
        </authorList>
    </citation>
    <scope>NUCLEOTIDE SEQUENCE [LARGE SCALE GENOMIC DNA]</scope>
    <source>
        <strain evidence="6">CBS 9802 / IAM 14324 / JCM 22182 / KY 12970</strain>
    </source>
</reference>
<dbReference type="PANTHER" id="PTHR47396:SF1">
    <property type="entry name" value="ATP-DEPENDENT HELICASE IRC3-RELATED"/>
    <property type="match status" value="1"/>
</dbReference>
<keyword evidence="1" id="KW-0067">ATP-binding</keyword>
<dbReference type="SUPFAM" id="SSF52540">
    <property type="entry name" value="P-loop containing nucleoside triphosphate hydrolases"/>
    <property type="match status" value="1"/>
</dbReference>
<keyword evidence="1" id="KW-0347">Helicase</keyword>
<dbReference type="InterPro" id="IPR050742">
    <property type="entry name" value="Helicase_Restrict-Modif_Enz"/>
</dbReference>
<proteinExistence type="predicted"/>
<feature type="region of interest" description="Disordered" evidence="2">
    <location>
        <begin position="704"/>
        <end position="730"/>
    </location>
</feature>
<feature type="domain" description="Helicase ATP-binding" evidence="3">
    <location>
        <begin position="85"/>
        <end position="266"/>
    </location>
</feature>
<dbReference type="CDD" id="cd18799">
    <property type="entry name" value="SF2_C_EcoAI-like"/>
    <property type="match status" value="1"/>
</dbReference>
<evidence type="ECO:0000259" key="4">
    <source>
        <dbReference type="PROSITE" id="PS51194"/>
    </source>
</evidence>
<dbReference type="HOGENOM" id="CLU_014765_0_1_1"/>
<dbReference type="Pfam" id="PF00271">
    <property type="entry name" value="Helicase_C"/>
    <property type="match status" value="1"/>
</dbReference>
<evidence type="ECO:0000256" key="2">
    <source>
        <dbReference type="SAM" id="MobiDB-lite"/>
    </source>
</evidence>
<comment type="caution">
    <text evidence="5">The sequence shown here is derived from an EMBL/GenBank/DDBJ whole genome shotgun (WGS) entry which is preliminary data.</text>
</comment>
<dbReference type="GO" id="GO:0016787">
    <property type="term" value="F:hydrolase activity"/>
    <property type="evidence" value="ECO:0007669"/>
    <property type="project" value="InterPro"/>
</dbReference>
<dbReference type="FunCoup" id="G7E055">
    <property type="interactions" value="7"/>
</dbReference>
<dbReference type="OrthoDB" id="270584at2759"/>
<organism evidence="5 6">
    <name type="scientific">Mixia osmundae (strain CBS 9802 / IAM 14324 / JCM 22182 / KY 12970)</name>
    <dbReference type="NCBI Taxonomy" id="764103"/>
    <lineage>
        <taxon>Eukaryota</taxon>
        <taxon>Fungi</taxon>
        <taxon>Dikarya</taxon>
        <taxon>Basidiomycota</taxon>
        <taxon>Pucciniomycotina</taxon>
        <taxon>Mixiomycetes</taxon>
        <taxon>Mixiales</taxon>
        <taxon>Mixiaceae</taxon>
        <taxon>Mixia</taxon>
    </lineage>
</organism>
<dbReference type="AlphaFoldDB" id="G7E055"/>
<dbReference type="GO" id="GO:0005759">
    <property type="term" value="C:mitochondrial matrix"/>
    <property type="evidence" value="ECO:0007669"/>
    <property type="project" value="TreeGrafter"/>
</dbReference>
<dbReference type="GO" id="GO:0036121">
    <property type="term" value="F:double-stranded DNA helicase activity"/>
    <property type="evidence" value="ECO:0007669"/>
    <property type="project" value="TreeGrafter"/>
</dbReference>
<reference evidence="5 6" key="1">
    <citation type="journal article" date="2011" name="J. Gen. Appl. Microbiol.">
        <title>Draft genome sequencing of the enigmatic basidiomycete Mixia osmundae.</title>
        <authorList>
            <person name="Nishida H."/>
            <person name="Nagatsuka Y."/>
            <person name="Sugiyama J."/>
        </authorList>
    </citation>
    <scope>NUCLEOTIDE SEQUENCE [LARGE SCALE GENOMIC DNA]</scope>
    <source>
        <strain evidence="6">CBS 9802 / IAM 14324 / JCM 22182 / KY 12970</strain>
    </source>
</reference>
<protein>
    <recommendedName>
        <fullName evidence="7">P-loop containing nucleoside triphosphate hydrolase protein</fullName>
    </recommendedName>
</protein>
<keyword evidence="1" id="KW-0547">Nucleotide-binding</keyword>
<evidence type="ECO:0000313" key="6">
    <source>
        <dbReference type="Proteomes" id="UP000009131"/>
    </source>
</evidence>
<dbReference type="PROSITE" id="PS51192">
    <property type="entry name" value="HELICASE_ATP_BIND_1"/>
    <property type="match status" value="1"/>
</dbReference>
<dbReference type="Gene3D" id="3.40.50.300">
    <property type="entry name" value="P-loop containing nucleotide triphosphate hydrolases"/>
    <property type="match status" value="2"/>
</dbReference>
<dbReference type="PROSITE" id="PS51194">
    <property type="entry name" value="HELICASE_CTER"/>
    <property type="match status" value="1"/>
</dbReference>
<dbReference type="GO" id="GO:0061749">
    <property type="term" value="F:forked DNA-dependent helicase activity"/>
    <property type="evidence" value="ECO:0007669"/>
    <property type="project" value="TreeGrafter"/>
</dbReference>
<dbReference type="SMART" id="SM00487">
    <property type="entry name" value="DEXDc"/>
    <property type="match status" value="1"/>
</dbReference>